<keyword evidence="8 13" id="KW-0064">Aspartyl protease</keyword>
<evidence type="ECO:0000256" key="12">
    <source>
        <dbReference type="PIRSR" id="PIRSR601461-1"/>
    </source>
</evidence>
<dbReference type="PANTHER" id="PTHR47966:SF65">
    <property type="entry name" value="ASPARTIC-TYPE ENDOPEPTIDASE"/>
    <property type="match status" value="1"/>
</dbReference>
<dbReference type="GO" id="GO:0005576">
    <property type="term" value="C:extracellular region"/>
    <property type="evidence" value="ECO:0007669"/>
    <property type="project" value="UniProtKB-SubCell"/>
</dbReference>
<dbReference type="OrthoDB" id="771136at2759"/>
<evidence type="ECO:0000256" key="6">
    <source>
        <dbReference type="ARBA" id="ARBA00022670"/>
    </source>
</evidence>
<dbReference type="Pfam" id="PF00026">
    <property type="entry name" value="Asp"/>
    <property type="match status" value="1"/>
</dbReference>
<dbReference type="InterPro" id="IPR021109">
    <property type="entry name" value="Peptidase_aspartic_dom_sf"/>
</dbReference>
<dbReference type="GO" id="GO:0004190">
    <property type="term" value="F:aspartic-type endopeptidase activity"/>
    <property type="evidence" value="ECO:0007669"/>
    <property type="project" value="UniProtKB-KW"/>
</dbReference>
<dbReference type="PROSITE" id="PS00141">
    <property type="entry name" value="ASP_PROTEASE"/>
    <property type="match status" value="2"/>
</dbReference>
<keyword evidence="17" id="KW-1185">Reference proteome</keyword>
<evidence type="ECO:0000259" key="15">
    <source>
        <dbReference type="PROSITE" id="PS51767"/>
    </source>
</evidence>
<evidence type="ECO:0000256" key="9">
    <source>
        <dbReference type="ARBA" id="ARBA00022801"/>
    </source>
</evidence>
<evidence type="ECO:0000256" key="5">
    <source>
        <dbReference type="ARBA" id="ARBA00022525"/>
    </source>
</evidence>
<dbReference type="PRINTS" id="PR00792">
    <property type="entry name" value="PEPSIN"/>
</dbReference>
<keyword evidence="9 13" id="KW-0378">Hydrolase</keyword>
<keyword evidence="11" id="KW-1015">Disulfide bond</keyword>
<dbReference type="AlphaFoldDB" id="A5DL08"/>
<feature type="domain" description="Peptidase A1" evidence="15">
    <location>
        <begin position="63"/>
        <end position="375"/>
    </location>
</feature>
<dbReference type="InterPro" id="IPR001461">
    <property type="entry name" value="Aspartic_peptidase_A1"/>
</dbReference>
<organism evidence="16 17">
    <name type="scientific">Meyerozyma guilliermondii (strain ATCC 6260 / CBS 566 / DSM 6381 / JCM 1539 / NBRC 10279 / NRRL Y-324)</name>
    <name type="common">Yeast</name>
    <name type="synonym">Candida guilliermondii</name>
    <dbReference type="NCBI Taxonomy" id="294746"/>
    <lineage>
        <taxon>Eukaryota</taxon>
        <taxon>Fungi</taxon>
        <taxon>Dikarya</taxon>
        <taxon>Ascomycota</taxon>
        <taxon>Saccharomycotina</taxon>
        <taxon>Pichiomycetes</taxon>
        <taxon>Debaryomycetaceae</taxon>
        <taxon>Meyerozyma</taxon>
    </lineage>
</organism>
<name>A5DL08_PICGU</name>
<accession>A5DL08</accession>
<dbReference type="OMA" id="SISEPNW"/>
<evidence type="ECO:0000256" key="4">
    <source>
        <dbReference type="ARBA" id="ARBA00013207"/>
    </source>
</evidence>
<comment type="similarity">
    <text evidence="3 13">Belongs to the peptidase A1 family.</text>
</comment>
<dbReference type="GO" id="GO:0006508">
    <property type="term" value="P:proteolysis"/>
    <property type="evidence" value="ECO:0007669"/>
    <property type="project" value="UniProtKB-KW"/>
</dbReference>
<keyword evidence="5" id="KW-0964">Secreted</keyword>
<dbReference type="eggNOG" id="KOG1339">
    <property type="taxonomic scope" value="Eukaryota"/>
</dbReference>
<evidence type="ECO:0000256" key="14">
    <source>
        <dbReference type="SAM" id="SignalP"/>
    </source>
</evidence>
<dbReference type="PANTHER" id="PTHR47966">
    <property type="entry name" value="BETA-SITE APP-CLEAVING ENZYME, ISOFORM A-RELATED"/>
    <property type="match status" value="1"/>
</dbReference>
<evidence type="ECO:0000256" key="3">
    <source>
        <dbReference type="ARBA" id="ARBA00007447"/>
    </source>
</evidence>
<dbReference type="EC" id="3.4.23.24" evidence="4"/>
<gene>
    <name evidence="16" type="ORF">PGUG_03959</name>
</gene>
<dbReference type="RefSeq" id="XP_001483230.2">
    <property type="nucleotide sequence ID" value="XM_001483180.1"/>
</dbReference>
<dbReference type="Gene3D" id="2.40.70.10">
    <property type="entry name" value="Acid Proteases"/>
    <property type="match status" value="2"/>
</dbReference>
<evidence type="ECO:0000256" key="11">
    <source>
        <dbReference type="ARBA" id="ARBA00023157"/>
    </source>
</evidence>
<protein>
    <recommendedName>
        <fullName evidence="4">candidapepsin</fullName>
        <ecNumber evidence="4">3.4.23.24</ecNumber>
    </recommendedName>
</protein>
<dbReference type="HOGENOM" id="CLU_013253_9_1_1"/>
<dbReference type="InterPro" id="IPR001969">
    <property type="entry name" value="Aspartic_peptidase_AS"/>
</dbReference>
<dbReference type="CDD" id="cd05474">
    <property type="entry name" value="SAP_like"/>
    <property type="match status" value="1"/>
</dbReference>
<comment type="catalytic activity">
    <reaction evidence="1">
        <text>Preferential cleavage at the carboxyl of hydrophobic amino acids, but fails to cleave 15-Leu-|-Tyr-16, 16-Tyr-|-Leu-17 and 24-Phe-|-Phe-25 of insulin B chain. Activates trypsinogen, and degrades keratin.</text>
        <dbReference type="EC" id="3.4.23.24"/>
    </reaction>
</comment>
<dbReference type="PROSITE" id="PS51767">
    <property type="entry name" value="PEPTIDASE_A1"/>
    <property type="match status" value="1"/>
</dbReference>
<keyword evidence="10" id="KW-0865">Zymogen</keyword>
<dbReference type="SUPFAM" id="SSF50630">
    <property type="entry name" value="Acid proteases"/>
    <property type="match status" value="1"/>
</dbReference>
<dbReference type="GeneID" id="5125474"/>
<sequence>MVHFSFLAASTLVATVLSAAIPDNATKPGFLKLAFEVLRGPPSISKRENGAITQTLFNKNVFYLTYVYAGSNKQPIGVDIDTGSSDLWFVDKDAGCAYRSCRYGTYDPSSSSSANNLFYPFSIRYGDKTGAKGTYYTDDITLGSADSPYVLRGLQFADTTTNTADVGILGIGKTTNEASKVEYPNFPQVLKDQGYISKNAYSFYLDTAKARTGSVLFGGKDLAKIDGDLVTLPVTRKTELSVKLNTLSVGDVTAEFNYDALLDSGTTTIFLPLEISKKLFSPYGNYSETSKLYQTTCGEPLPDVNLKFSFDGIDFEVPLSTFHYKDITDDDGNDLGCGYHVGESDIKDPEIILGDFFMRSAYIVYDLDADTISLGHPKYTTDTNVVPI</sequence>
<feature type="active site" evidence="12">
    <location>
        <position position="263"/>
    </location>
</feature>
<dbReference type="InterPro" id="IPR033876">
    <property type="entry name" value="SAP-like"/>
</dbReference>
<reference evidence="16 17" key="1">
    <citation type="journal article" date="2009" name="Nature">
        <title>Evolution of pathogenicity and sexual reproduction in eight Candida genomes.</title>
        <authorList>
            <person name="Butler G."/>
            <person name="Rasmussen M.D."/>
            <person name="Lin M.F."/>
            <person name="Santos M.A."/>
            <person name="Sakthikumar S."/>
            <person name="Munro C.A."/>
            <person name="Rheinbay E."/>
            <person name="Grabherr M."/>
            <person name="Forche A."/>
            <person name="Reedy J.L."/>
            <person name="Agrafioti I."/>
            <person name="Arnaud M.B."/>
            <person name="Bates S."/>
            <person name="Brown A.J."/>
            <person name="Brunke S."/>
            <person name="Costanzo M.C."/>
            <person name="Fitzpatrick D.A."/>
            <person name="de Groot P.W."/>
            <person name="Harris D."/>
            <person name="Hoyer L.L."/>
            <person name="Hube B."/>
            <person name="Klis F.M."/>
            <person name="Kodira C."/>
            <person name="Lennard N."/>
            <person name="Logue M.E."/>
            <person name="Martin R."/>
            <person name="Neiman A.M."/>
            <person name="Nikolaou E."/>
            <person name="Quail M.A."/>
            <person name="Quinn J."/>
            <person name="Santos M.C."/>
            <person name="Schmitzberger F.F."/>
            <person name="Sherlock G."/>
            <person name="Shah P."/>
            <person name="Silverstein K.A."/>
            <person name="Skrzypek M.S."/>
            <person name="Soll D."/>
            <person name="Staggs R."/>
            <person name="Stansfield I."/>
            <person name="Stumpf M.P."/>
            <person name="Sudbery P.E."/>
            <person name="Srikantha T."/>
            <person name="Zeng Q."/>
            <person name="Berman J."/>
            <person name="Berriman M."/>
            <person name="Heitman J."/>
            <person name="Gow N.A."/>
            <person name="Lorenz M.C."/>
            <person name="Birren B.W."/>
            <person name="Kellis M."/>
            <person name="Cuomo C.A."/>
        </authorList>
    </citation>
    <scope>NUCLEOTIDE SEQUENCE [LARGE SCALE GENOMIC DNA]</scope>
    <source>
        <strain evidence="17">ATCC 6260 / CBS 566 / DSM 6381 / JCM 1539 / NBRC 10279 / NRRL Y-324</strain>
    </source>
</reference>
<feature type="active site" evidence="12">
    <location>
        <position position="81"/>
    </location>
</feature>
<feature type="signal peptide" evidence="14">
    <location>
        <begin position="1"/>
        <end position="18"/>
    </location>
</feature>
<evidence type="ECO:0000313" key="16">
    <source>
        <dbReference type="EMBL" id="EDK39861.2"/>
    </source>
</evidence>
<evidence type="ECO:0000256" key="2">
    <source>
        <dbReference type="ARBA" id="ARBA00004613"/>
    </source>
</evidence>
<proteinExistence type="inferred from homology"/>
<dbReference type="VEuPathDB" id="FungiDB:PGUG_03959"/>
<feature type="chain" id="PRO_5002679612" description="candidapepsin" evidence="14">
    <location>
        <begin position="19"/>
        <end position="388"/>
    </location>
</feature>
<comment type="subcellular location">
    <subcellularLocation>
        <location evidence="2">Secreted</location>
    </subcellularLocation>
</comment>
<dbReference type="InterPro" id="IPR033121">
    <property type="entry name" value="PEPTIDASE_A1"/>
</dbReference>
<keyword evidence="7 14" id="KW-0732">Signal</keyword>
<evidence type="ECO:0000256" key="7">
    <source>
        <dbReference type="ARBA" id="ARBA00022729"/>
    </source>
</evidence>
<dbReference type="InParanoid" id="A5DL08"/>
<evidence type="ECO:0000256" key="13">
    <source>
        <dbReference type="RuleBase" id="RU000454"/>
    </source>
</evidence>
<evidence type="ECO:0000256" key="10">
    <source>
        <dbReference type="ARBA" id="ARBA00023145"/>
    </source>
</evidence>
<evidence type="ECO:0000256" key="8">
    <source>
        <dbReference type="ARBA" id="ARBA00022750"/>
    </source>
</evidence>
<dbReference type="EMBL" id="CH408159">
    <property type="protein sequence ID" value="EDK39861.2"/>
    <property type="molecule type" value="Genomic_DNA"/>
</dbReference>
<dbReference type="KEGG" id="pgu:PGUG_03959"/>
<dbReference type="Proteomes" id="UP000001997">
    <property type="component" value="Unassembled WGS sequence"/>
</dbReference>
<evidence type="ECO:0000313" key="17">
    <source>
        <dbReference type="Proteomes" id="UP000001997"/>
    </source>
</evidence>
<keyword evidence="6 13" id="KW-0645">Protease</keyword>
<evidence type="ECO:0000256" key="1">
    <source>
        <dbReference type="ARBA" id="ARBA00001675"/>
    </source>
</evidence>